<comment type="caution">
    <text evidence="2">The sequence shown here is derived from an EMBL/GenBank/DDBJ whole genome shotgun (WGS) entry which is preliminary data.</text>
</comment>
<dbReference type="RefSeq" id="WP_344297803.1">
    <property type="nucleotide sequence ID" value="NZ_BAAAQW010000002.1"/>
</dbReference>
<reference evidence="2 3" key="1">
    <citation type="journal article" date="2019" name="Int. J. Syst. Evol. Microbiol.">
        <title>The Global Catalogue of Microorganisms (GCM) 10K type strain sequencing project: providing services to taxonomists for standard genome sequencing and annotation.</title>
        <authorList>
            <consortium name="The Broad Institute Genomics Platform"/>
            <consortium name="The Broad Institute Genome Sequencing Center for Infectious Disease"/>
            <person name="Wu L."/>
            <person name="Ma J."/>
        </authorList>
    </citation>
    <scope>NUCLEOTIDE SEQUENCE [LARGE SCALE GENOMIC DNA]</scope>
    <source>
        <strain evidence="2 3">JCM 16034</strain>
    </source>
</reference>
<proteinExistence type="predicted"/>
<organism evidence="2 3">
    <name type="scientific">Sinomonas flava</name>
    <dbReference type="NCBI Taxonomy" id="496857"/>
    <lineage>
        <taxon>Bacteria</taxon>
        <taxon>Bacillati</taxon>
        <taxon>Actinomycetota</taxon>
        <taxon>Actinomycetes</taxon>
        <taxon>Micrococcales</taxon>
        <taxon>Micrococcaceae</taxon>
        <taxon>Sinomonas</taxon>
    </lineage>
</organism>
<evidence type="ECO:0000313" key="2">
    <source>
        <dbReference type="EMBL" id="GAA2196724.1"/>
    </source>
</evidence>
<name>A0ABN3BJD5_9MICC</name>
<gene>
    <name evidence="2" type="ORF">GCM10009849_02930</name>
</gene>
<accession>A0ABN3BJD5</accession>
<evidence type="ECO:0000313" key="3">
    <source>
        <dbReference type="Proteomes" id="UP001500432"/>
    </source>
</evidence>
<protein>
    <recommendedName>
        <fullName evidence="1">DUF7455 domain-containing protein</fullName>
    </recommendedName>
</protein>
<feature type="domain" description="DUF7455" evidence="1">
    <location>
        <begin position="10"/>
        <end position="64"/>
    </location>
</feature>
<dbReference type="EMBL" id="BAAAQW010000002">
    <property type="protein sequence ID" value="GAA2196724.1"/>
    <property type="molecule type" value="Genomic_DNA"/>
</dbReference>
<dbReference type="Pfam" id="PF24254">
    <property type="entry name" value="DUF7455"/>
    <property type="match status" value="1"/>
</dbReference>
<sequence>MTAALAERTLTATDRCDRCGAQAYVLVVLEASGGKLQFCAHHARALEETLRPLASVWHDESGRLTEKADVAD</sequence>
<keyword evidence="3" id="KW-1185">Reference proteome</keyword>
<dbReference type="Proteomes" id="UP001500432">
    <property type="component" value="Unassembled WGS sequence"/>
</dbReference>
<dbReference type="InterPro" id="IPR055878">
    <property type="entry name" value="DUF7455"/>
</dbReference>
<evidence type="ECO:0000259" key="1">
    <source>
        <dbReference type="Pfam" id="PF24254"/>
    </source>
</evidence>